<dbReference type="InterPro" id="IPR043502">
    <property type="entry name" value="DNA/RNA_pol_sf"/>
</dbReference>
<dbReference type="InterPro" id="IPR001584">
    <property type="entry name" value="Integrase_cat-core"/>
</dbReference>
<dbReference type="Proteomes" id="UP001152484">
    <property type="component" value="Unassembled WGS sequence"/>
</dbReference>
<keyword evidence="6" id="KW-1185">Reference proteome</keyword>
<evidence type="ECO:0000259" key="4">
    <source>
        <dbReference type="PROSITE" id="PS50994"/>
    </source>
</evidence>
<gene>
    <name evidence="5" type="ORF">CEURO_LOCUS9660</name>
</gene>
<organism evidence="5 6">
    <name type="scientific">Cuscuta europaea</name>
    <name type="common">European dodder</name>
    <dbReference type="NCBI Taxonomy" id="41803"/>
    <lineage>
        <taxon>Eukaryota</taxon>
        <taxon>Viridiplantae</taxon>
        <taxon>Streptophyta</taxon>
        <taxon>Embryophyta</taxon>
        <taxon>Tracheophyta</taxon>
        <taxon>Spermatophyta</taxon>
        <taxon>Magnoliopsida</taxon>
        <taxon>eudicotyledons</taxon>
        <taxon>Gunneridae</taxon>
        <taxon>Pentapetalae</taxon>
        <taxon>asterids</taxon>
        <taxon>lamiids</taxon>
        <taxon>Solanales</taxon>
        <taxon>Convolvulaceae</taxon>
        <taxon>Cuscuteae</taxon>
        <taxon>Cuscuta</taxon>
        <taxon>Cuscuta subgen. Cuscuta</taxon>
    </lineage>
</organism>
<dbReference type="Pfam" id="PF07727">
    <property type="entry name" value="RVT_2"/>
    <property type="match status" value="1"/>
</dbReference>
<feature type="compositionally biased region" description="Low complexity" evidence="3">
    <location>
        <begin position="506"/>
        <end position="521"/>
    </location>
</feature>
<dbReference type="GO" id="GO:0046872">
    <property type="term" value="F:metal ion binding"/>
    <property type="evidence" value="ECO:0007669"/>
    <property type="project" value="UniProtKB-KW"/>
</dbReference>
<dbReference type="InterPro" id="IPR039537">
    <property type="entry name" value="Retrotran_Ty1/copia-like"/>
</dbReference>
<dbReference type="Pfam" id="PF14223">
    <property type="entry name" value="Retrotran_gag_2"/>
    <property type="match status" value="1"/>
</dbReference>
<dbReference type="GO" id="GO:0015074">
    <property type="term" value="P:DNA integration"/>
    <property type="evidence" value="ECO:0007669"/>
    <property type="project" value="InterPro"/>
</dbReference>
<feature type="compositionally biased region" description="Polar residues" evidence="3">
    <location>
        <begin position="549"/>
        <end position="562"/>
    </location>
</feature>
<dbReference type="InterPro" id="IPR012337">
    <property type="entry name" value="RNaseH-like_sf"/>
</dbReference>
<accession>A0A9P0Z550</accession>
<dbReference type="EMBL" id="CAMAPE010000019">
    <property type="protein sequence ID" value="CAH9086511.1"/>
    <property type="molecule type" value="Genomic_DNA"/>
</dbReference>
<comment type="caution">
    <text evidence="5">The sequence shown here is derived from an EMBL/GenBank/DDBJ whole genome shotgun (WGS) entry which is preliminary data.</text>
</comment>
<evidence type="ECO:0000256" key="1">
    <source>
        <dbReference type="ARBA" id="ARBA00022723"/>
    </source>
</evidence>
<dbReference type="SUPFAM" id="SSF53098">
    <property type="entry name" value="Ribonuclease H-like"/>
    <property type="match status" value="1"/>
</dbReference>
<dbReference type="Gene3D" id="3.30.420.10">
    <property type="entry name" value="Ribonuclease H-like superfamily/Ribonuclease H"/>
    <property type="match status" value="1"/>
</dbReference>
<evidence type="ECO:0000256" key="3">
    <source>
        <dbReference type="SAM" id="MobiDB-lite"/>
    </source>
</evidence>
<protein>
    <recommendedName>
        <fullName evidence="4">Integrase catalytic domain-containing protein</fullName>
    </recommendedName>
</protein>
<dbReference type="PANTHER" id="PTHR42648">
    <property type="entry name" value="TRANSPOSASE, PUTATIVE-RELATED"/>
    <property type="match status" value="1"/>
</dbReference>
<evidence type="ECO:0000313" key="6">
    <source>
        <dbReference type="Proteomes" id="UP001152484"/>
    </source>
</evidence>
<dbReference type="InterPro" id="IPR036397">
    <property type="entry name" value="RNaseH_sf"/>
</dbReference>
<dbReference type="AlphaFoldDB" id="A0A9P0Z550"/>
<dbReference type="SUPFAM" id="SSF56672">
    <property type="entry name" value="DNA/RNA polymerases"/>
    <property type="match status" value="1"/>
</dbReference>
<evidence type="ECO:0000313" key="5">
    <source>
        <dbReference type="EMBL" id="CAH9086511.1"/>
    </source>
</evidence>
<dbReference type="Pfam" id="PF25597">
    <property type="entry name" value="SH3_retrovirus"/>
    <property type="match status" value="1"/>
</dbReference>
<feature type="compositionally biased region" description="Low complexity" evidence="3">
    <location>
        <begin position="472"/>
        <end position="498"/>
    </location>
</feature>
<sequence>MGDHANSSSHSAGVIPTNNSPTPQLIFLNASSQIPIKLSNDGSNYSSWKSQMTNLLFGYDLLGYVDGSTPCPDKSAPNLSFWNRQDRLVLLALQSTVSGPVGPIINSCQTSTEAWEKLESSFGNTSITRMLSLHNSLATTKKAGKSVTEYMGIMEGLVDDLATIGHPVSSGQVMSYVLNGFGQEYKETISALRIQPTPLTLSTLRHHLQQAEILAGDNPDTSISVQYSVFNNFRALIENYFKTTIKTLYTDGGGEFTALTPLLSHHGIQHLKSPPYTPEHVGSAERKHRHVVETALALILQAKVPLYYWPYAFKHATYLINRMPTPTLQNDTPYHKLFGDMPHYSSLKVFGCLCYPWMRPYTKHKLQPRFESCVYLGFSTTHHAHQCLHSQTRRIYLTRHALFFEKYFPYNSPNSLPPSSDYSHSLRTFISQLKSMPLSVSPTALANPSSTDNTIFHSTVIPLPSQVPQPVSTPHNPTTSSLTPTHSPSPSTIHSPFSEHSPSPPTSTSTPSVSPSSSTSVPSPPPVQPHRPVTRSQNHIVKPNPKYNFHTTTSSIPVAPTSYKQASSHPEWRQAMMDEYAALEKNNTWSLVPPSPLQNVIGCKWVYRVKQNPDGSLARYKARLVAKGFHQRPGVDFTDTFSLVVKPATVRLVLTLAIIHCWPIRQLDVNNAFLQGTLSDKVYMQQPPGFINKAYPHHVCLLRKALYGLCQAPRAWYCELKTYLLQFGFLNSRSDTSLFIYSSGSTLLFLLVYVDDIIQTGNDSRFLESFISALAGRFSLKDLGSLSYFLGLEASRTSSGLFLTQHKYISDLLSRTGMNSAAPTPTPVSPNDSLSG</sequence>
<keyword evidence="2" id="KW-0378">Hydrolase</keyword>
<dbReference type="InterPro" id="IPR013103">
    <property type="entry name" value="RVT_2"/>
</dbReference>
<feature type="domain" description="Integrase catalytic" evidence="4">
    <location>
        <begin position="246"/>
        <end position="341"/>
    </location>
</feature>
<evidence type="ECO:0000256" key="2">
    <source>
        <dbReference type="ARBA" id="ARBA00022801"/>
    </source>
</evidence>
<dbReference type="InterPro" id="IPR057670">
    <property type="entry name" value="SH3_retrovirus"/>
</dbReference>
<dbReference type="PANTHER" id="PTHR42648:SF26">
    <property type="entry name" value="INTEGRASE CATALYTIC DOMAIN-CONTAINING PROTEIN"/>
    <property type="match status" value="1"/>
</dbReference>
<dbReference type="GO" id="GO:0016787">
    <property type="term" value="F:hydrolase activity"/>
    <property type="evidence" value="ECO:0007669"/>
    <property type="project" value="UniProtKB-KW"/>
</dbReference>
<dbReference type="GO" id="GO:0003676">
    <property type="term" value="F:nucleic acid binding"/>
    <property type="evidence" value="ECO:0007669"/>
    <property type="project" value="InterPro"/>
</dbReference>
<dbReference type="OrthoDB" id="1749636at2759"/>
<dbReference type="PROSITE" id="PS50994">
    <property type="entry name" value="INTEGRASE"/>
    <property type="match status" value="1"/>
</dbReference>
<proteinExistence type="predicted"/>
<keyword evidence="1" id="KW-0479">Metal-binding</keyword>
<feature type="region of interest" description="Disordered" evidence="3">
    <location>
        <begin position="463"/>
        <end position="562"/>
    </location>
</feature>
<reference evidence="5" key="1">
    <citation type="submission" date="2022-07" db="EMBL/GenBank/DDBJ databases">
        <authorList>
            <person name="Macas J."/>
            <person name="Novak P."/>
            <person name="Neumann P."/>
        </authorList>
    </citation>
    <scope>NUCLEOTIDE SEQUENCE</scope>
</reference>
<name>A0A9P0Z550_CUSEU</name>